<evidence type="ECO:0000256" key="1">
    <source>
        <dbReference type="ARBA" id="ARBA00004123"/>
    </source>
</evidence>
<evidence type="ECO:0000313" key="6">
    <source>
        <dbReference type="EMBL" id="ODM95170.1"/>
    </source>
</evidence>
<dbReference type="STRING" id="48709.A0A1D2MPY9"/>
<dbReference type="SUPFAM" id="SSF48371">
    <property type="entry name" value="ARM repeat"/>
    <property type="match status" value="1"/>
</dbReference>
<name>A0A1D2MPY9_ORCCI</name>
<comment type="subcellular location">
    <subcellularLocation>
        <location evidence="1">Nucleus</location>
    </subcellularLocation>
</comment>
<evidence type="ECO:0000256" key="2">
    <source>
        <dbReference type="ARBA" id="ARBA00007991"/>
    </source>
</evidence>
<dbReference type="InterPro" id="IPR011989">
    <property type="entry name" value="ARM-like"/>
</dbReference>
<dbReference type="Proteomes" id="UP000094527">
    <property type="component" value="Unassembled WGS sequence"/>
</dbReference>
<feature type="compositionally biased region" description="Acidic residues" evidence="5">
    <location>
        <begin position="197"/>
        <end position="209"/>
    </location>
</feature>
<dbReference type="InterPro" id="IPR051345">
    <property type="entry name" value="Importin_beta-like_NTR"/>
</dbReference>
<gene>
    <name evidence="6" type="ORF">Ocin01_11519</name>
</gene>
<feature type="region of interest" description="Disordered" evidence="5">
    <location>
        <begin position="194"/>
        <end position="230"/>
    </location>
</feature>
<feature type="compositionally biased region" description="Low complexity" evidence="5">
    <location>
        <begin position="210"/>
        <end position="223"/>
    </location>
</feature>
<dbReference type="Gene3D" id="1.25.10.10">
    <property type="entry name" value="Leucine-rich Repeat Variant"/>
    <property type="match status" value="1"/>
</dbReference>
<dbReference type="OrthoDB" id="2016913at2759"/>
<evidence type="ECO:0000256" key="5">
    <source>
        <dbReference type="SAM" id="MobiDB-lite"/>
    </source>
</evidence>
<evidence type="ECO:0000256" key="4">
    <source>
        <dbReference type="ARBA" id="ARBA00023242"/>
    </source>
</evidence>
<protein>
    <submittedName>
        <fullName evidence="6">Importin-13</fullName>
    </submittedName>
</protein>
<comment type="caution">
    <text evidence="6">The sequence shown here is derived from an EMBL/GenBank/DDBJ whole genome shotgun (WGS) entry which is preliminary data.</text>
</comment>
<proteinExistence type="inferred from homology"/>
<dbReference type="InterPro" id="IPR016024">
    <property type="entry name" value="ARM-type_fold"/>
</dbReference>
<keyword evidence="4" id="KW-0539">Nucleus</keyword>
<accession>A0A1D2MPY9</accession>
<dbReference type="PANTHER" id="PTHR12363">
    <property type="entry name" value="TRANSPORTIN 3 AND IMPORTIN 13"/>
    <property type="match status" value="1"/>
</dbReference>
<dbReference type="GO" id="GO:0006606">
    <property type="term" value="P:protein import into nucleus"/>
    <property type="evidence" value="ECO:0007669"/>
    <property type="project" value="TreeGrafter"/>
</dbReference>
<keyword evidence="3" id="KW-0813">Transport</keyword>
<dbReference type="InterPro" id="IPR040520">
    <property type="entry name" value="Importin_rep_3"/>
</dbReference>
<organism evidence="6 7">
    <name type="scientific">Orchesella cincta</name>
    <name type="common">Springtail</name>
    <name type="synonym">Podura cincta</name>
    <dbReference type="NCBI Taxonomy" id="48709"/>
    <lineage>
        <taxon>Eukaryota</taxon>
        <taxon>Metazoa</taxon>
        <taxon>Ecdysozoa</taxon>
        <taxon>Arthropoda</taxon>
        <taxon>Hexapoda</taxon>
        <taxon>Collembola</taxon>
        <taxon>Entomobryomorpha</taxon>
        <taxon>Entomobryoidea</taxon>
        <taxon>Orchesellidae</taxon>
        <taxon>Orchesellinae</taxon>
        <taxon>Orchesella</taxon>
    </lineage>
</organism>
<dbReference type="AlphaFoldDB" id="A0A1D2MPY9"/>
<reference evidence="6 7" key="1">
    <citation type="journal article" date="2016" name="Genome Biol. Evol.">
        <title>Gene Family Evolution Reflects Adaptation to Soil Environmental Stressors in the Genome of the Collembolan Orchesella cincta.</title>
        <authorList>
            <person name="Faddeeva-Vakhrusheva A."/>
            <person name="Derks M.F."/>
            <person name="Anvar S.Y."/>
            <person name="Agamennone V."/>
            <person name="Suring W."/>
            <person name="Smit S."/>
            <person name="van Straalen N.M."/>
            <person name="Roelofs D."/>
        </authorList>
    </citation>
    <scope>NUCLEOTIDE SEQUENCE [LARGE SCALE GENOMIC DNA]</scope>
    <source>
        <tissue evidence="6">Mixed pool</tissue>
    </source>
</reference>
<dbReference type="OMA" id="KRITISC"/>
<evidence type="ECO:0000313" key="7">
    <source>
        <dbReference type="Proteomes" id="UP000094527"/>
    </source>
</evidence>
<keyword evidence="7" id="KW-1185">Reference proteome</keyword>
<evidence type="ECO:0000256" key="3">
    <source>
        <dbReference type="ARBA" id="ARBA00022448"/>
    </source>
</evidence>
<dbReference type="Pfam" id="PF18806">
    <property type="entry name" value="Importin_rep_3"/>
    <property type="match status" value="1"/>
</dbReference>
<comment type="similarity">
    <text evidence="2">Belongs to the importin beta family.</text>
</comment>
<dbReference type="PANTHER" id="PTHR12363:SF33">
    <property type="entry name" value="IMPORTIN-13"/>
    <property type="match status" value="1"/>
</dbReference>
<dbReference type="GO" id="GO:0005737">
    <property type="term" value="C:cytoplasm"/>
    <property type="evidence" value="ECO:0007669"/>
    <property type="project" value="TreeGrafter"/>
</dbReference>
<sequence length="529" mass="58415">MAIRAVAENISDETDPVVVEPMKRVFSVIERVLKFNRGVGGNPKLFQAAIECISSCSGMIHLYDTVLKSIIGFILEGLFQPEVMTSAALALKTLSRDCSRSLAPFTPDILSFCKQALESGRMSPNDSIRIVFCIGRFLPFLPSDQIITAVNEIFAPCLTQLQSLAAQDPQSEIKHNLLGILNIFGTLCASLDGTSSGDDDDDDDEEISEDMLSSASNNNNNSSHATAQQRAVAQIQNRAQPLIPVVEQILPALVPVAEKWAKDEEVMEALFSIPKHTLATIHSSSPTVIHYSMQLVVISFRLNPLMCATCLAKQTMLMLGKDEMTTQCQFLAEIHQLVADRVKENRDTDFTESYLQLIAQLVRSNVNMVNSAGIRLESIIQFSTVALTCMESSVLKAAIFLLTIVLQKSSELRPPLVDYFKANGLALMRQIILAIGHVIPRSNCHNFSELLLALNKAFTAEWRVWLSEILAVEGFPSVHANAESKQKFFMKVTKERVNKRAIQDAINEFTVVCRNMAGSEYAAATSKRI</sequence>
<dbReference type="EMBL" id="LJIJ01000703">
    <property type="protein sequence ID" value="ODM95170.1"/>
    <property type="molecule type" value="Genomic_DNA"/>
</dbReference>
<dbReference type="GO" id="GO:0005634">
    <property type="term" value="C:nucleus"/>
    <property type="evidence" value="ECO:0007669"/>
    <property type="project" value="UniProtKB-SubCell"/>
</dbReference>